<dbReference type="InterPro" id="IPR021520">
    <property type="entry name" value="Stealth_CR2"/>
</dbReference>
<dbReference type="Pfam" id="PF11380">
    <property type="entry name" value="Stealth_CR2"/>
    <property type="match status" value="1"/>
</dbReference>
<accession>A0ABY5NKR1</accession>
<reference evidence="8" key="1">
    <citation type="submission" date="2022-01" db="EMBL/GenBank/DDBJ databases">
        <title>Microbacterium eymi and Microbacterium rhizovicinus sp. nov., isolated from the rhizospheric soil of Elymus tsukushiensis, a plant native to the Dokdo Islands, Republic of Korea.</title>
        <authorList>
            <person name="Hwang Y.J."/>
        </authorList>
    </citation>
    <scope>NUCLEOTIDE SEQUENCE</scope>
    <source>
        <strain evidence="8">KUDC0405</strain>
    </source>
</reference>
<evidence type="ECO:0000313" key="9">
    <source>
        <dbReference type="Proteomes" id="UP001054811"/>
    </source>
</evidence>
<feature type="domain" description="Stealth protein CR1 conserved region 1" evidence="5">
    <location>
        <begin position="243"/>
        <end position="268"/>
    </location>
</feature>
<dbReference type="InterPro" id="IPR031358">
    <property type="entry name" value="Stealth_CR1"/>
</dbReference>
<gene>
    <name evidence="8" type="ORF">L2X98_21060</name>
</gene>
<organism evidence="8 9">
    <name type="scientific">Microbacterium elymi</name>
    <dbReference type="NCBI Taxonomy" id="2909587"/>
    <lineage>
        <taxon>Bacteria</taxon>
        <taxon>Bacillati</taxon>
        <taxon>Actinomycetota</taxon>
        <taxon>Actinomycetes</taxon>
        <taxon>Micrococcales</taxon>
        <taxon>Microbacteriaceae</taxon>
        <taxon>Microbacterium</taxon>
    </lineage>
</organism>
<dbReference type="PANTHER" id="PTHR24045:SF0">
    <property type="entry name" value="N-ACETYLGLUCOSAMINE-1-PHOSPHOTRANSFERASE SUBUNITS ALPHA_BETA"/>
    <property type="match status" value="1"/>
</dbReference>
<sequence>MTDSDTRFSDIAETFTPIDLLTLPTERSEDDTDAEVLVHPLPRSLTVRYASVDAVQRILTEAQIGYFAVPGFSPYGATLGVLADDRDAAIEAIRNTTVSADRPAHVRQLTPAPTTSQHGLTSTSVDITRQLKNAKVIRVWWSVADPTQSHVFGASHGVEIEFWTRDEWREGVHSFVALSDEDRRHRLVAPRPNRATKIITDESAQVEIDASAFTRLSNHRRPSGLRLTARSQLVQDLPDQVRFPIDVVYTWVDGNDPDWEQRRAAYSGEPIHSEAAALSRFVNRDELRYSLRSLYANAPWINRVYIVTDGQSPDWLSTGNGVEIIDHREIFPDLSVLPVFNSHAIEANLHRIPNLSEHFLYFNDDMFLGRPVLPSKFFFPNGLAKFFPSPTRVPFSERSALDSPVDAATKNVRDLIKDSFGVSIAQVMEHAPYPLLKSVIAEMADRYGEAFAKTARARFRSPTDINVPSNFAHHYAFNVGRAVASSLSFSYIGLSVRDLQLRLDRLRTRRDADAFCLNDTFTADTDLDAQLDVVRPFLDAYFPIASPWEK</sequence>
<name>A0ABY5NKR1_9MICO</name>
<evidence type="ECO:0000256" key="3">
    <source>
        <dbReference type="ARBA" id="ARBA00023169"/>
    </source>
</evidence>
<dbReference type="InterPro" id="IPR031356">
    <property type="entry name" value="Stealth_CR4"/>
</dbReference>
<dbReference type="InterPro" id="IPR047141">
    <property type="entry name" value="Stealth"/>
</dbReference>
<dbReference type="Pfam" id="PF17102">
    <property type="entry name" value="Stealth_CR3"/>
    <property type="match status" value="1"/>
</dbReference>
<keyword evidence="2" id="KW-0808">Transferase</keyword>
<protein>
    <submittedName>
        <fullName evidence="8">Stealth family protein</fullName>
    </submittedName>
</protein>
<evidence type="ECO:0000256" key="1">
    <source>
        <dbReference type="ARBA" id="ARBA00007583"/>
    </source>
</evidence>
<feature type="domain" description="Stealth protein CR2 conserved region 2" evidence="4">
    <location>
        <begin position="280"/>
        <end position="384"/>
    </location>
</feature>
<dbReference type="PANTHER" id="PTHR24045">
    <property type="match status" value="1"/>
</dbReference>
<evidence type="ECO:0000259" key="7">
    <source>
        <dbReference type="Pfam" id="PF17103"/>
    </source>
</evidence>
<keyword evidence="9" id="KW-1185">Reference proteome</keyword>
<feature type="domain" description="Stealth protein CR4 conserved region 4" evidence="7">
    <location>
        <begin position="504"/>
        <end position="550"/>
    </location>
</feature>
<proteinExistence type="inferred from homology"/>
<dbReference type="Pfam" id="PF17101">
    <property type="entry name" value="Stealth_CR1"/>
    <property type="match status" value="1"/>
</dbReference>
<dbReference type="InterPro" id="IPR031357">
    <property type="entry name" value="Stealth_CR3"/>
</dbReference>
<keyword evidence="3" id="KW-0270">Exopolysaccharide synthesis</keyword>
<evidence type="ECO:0000259" key="6">
    <source>
        <dbReference type="Pfam" id="PF17102"/>
    </source>
</evidence>
<dbReference type="EMBL" id="CP091139">
    <property type="protein sequence ID" value="UUT35716.1"/>
    <property type="molecule type" value="Genomic_DNA"/>
</dbReference>
<dbReference type="Pfam" id="PF17103">
    <property type="entry name" value="Stealth_CR4"/>
    <property type="match status" value="1"/>
</dbReference>
<dbReference type="RefSeq" id="WP_259612335.1">
    <property type="nucleotide sequence ID" value="NZ_CP091139.2"/>
</dbReference>
<evidence type="ECO:0000313" key="8">
    <source>
        <dbReference type="EMBL" id="UUT35716.1"/>
    </source>
</evidence>
<evidence type="ECO:0000256" key="2">
    <source>
        <dbReference type="ARBA" id="ARBA00022679"/>
    </source>
</evidence>
<feature type="domain" description="Stealth protein CR3 conserved region 3" evidence="6">
    <location>
        <begin position="430"/>
        <end position="476"/>
    </location>
</feature>
<comment type="similarity">
    <text evidence="1">Belongs to the stealth family.</text>
</comment>
<evidence type="ECO:0000259" key="5">
    <source>
        <dbReference type="Pfam" id="PF17101"/>
    </source>
</evidence>
<evidence type="ECO:0000259" key="4">
    <source>
        <dbReference type="Pfam" id="PF11380"/>
    </source>
</evidence>
<dbReference type="Proteomes" id="UP001054811">
    <property type="component" value="Chromosome"/>
</dbReference>